<name>A0ABR4F3F2_9PEZI</name>
<evidence type="ECO:0000313" key="2">
    <source>
        <dbReference type="EMBL" id="KAL2289220.1"/>
    </source>
</evidence>
<accession>A0ABR4F3F2</accession>
<protein>
    <submittedName>
        <fullName evidence="2">Uncharacterized protein</fullName>
    </submittedName>
</protein>
<feature type="compositionally biased region" description="Basic residues" evidence="1">
    <location>
        <begin position="31"/>
        <end position="47"/>
    </location>
</feature>
<proteinExistence type="predicted"/>
<gene>
    <name evidence="2" type="ORF">FJTKL_02242</name>
</gene>
<keyword evidence="3" id="KW-1185">Reference proteome</keyword>
<dbReference type="Proteomes" id="UP001600888">
    <property type="component" value="Unassembled WGS sequence"/>
</dbReference>
<feature type="region of interest" description="Disordered" evidence="1">
    <location>
        <begin position="16"/>
        <end position="47"/>
    </location>
</feature>
<evidence type="ECO:0000256" key="1">
    <source>
        <dbReference type="SAM" id="MobiDB-lite"/>
    </source>
</evidence>
<comment type="caution">
    <text evidence="2">The sequence shown here is derived from an EMBL/GenBank/DDBJ whole genome shotgun (WGS) entry which is preliminary data.</text>
</comment>
<organism evidence="2 3">
    <name type="scientific">Diaporthe vaccinii</name>
    <dbReference type="NCBI Taxonomy" id="105482"/>
    <lineage>
        <taxon>Eukaryota</taxon>
        <taxon>Fungi</taxon>
        <taxon>Dikarya</taxon>
        <taxon>Ascomycota</taxon>
        <taxon>Pezizomycotina</taxon>
        <taxon>Sordariomycetes</taxon>
        <taxon>Sordariomycetidae</taxon>
        <taxon>Diaporthales</taxon>
        <taxon>Diaporthaceae</taxon>
        <taxon>Diaporthe</taxon>
        <taxon>Diaporthe eres species complex</taxon>
    </lineage>
</organism>
<dbReference type="EMBL" id="JBAWTH010000013">
    <property type="protein sequence ID" value="KAL2289220.1"/>
    <property type="molecule type" value="Genomic_DNA"/>
</dbReference>
<sequence length="132" mass="14811">MDFRASIAVLPPNRSNITQLDPLGRPPRLGSPKRRKPGVKRLLARRALHRHRDRVGVRRRGPLPLPQPPLPRRLWLAALPVGPEPLRDGARRVGRGAGADLCVPRPLVQHEADEPRAHYRCASRHDADDLLC</sequence>
<evidence type="ECO:0000313" key="3">
    <source>
        <dbReference type="Proteomes" id="UP001600888"/>
    </source>
</evidence>
<reference evidence="2 3" key="1">
    <citation type="submission" date="2024-03" db="EMBL/GenBank/DDBJ databases">
        <title>A high-quality draft genome sequence of Diaporthe vaccinii, a causative agent of upright dieback and viscid rot disease in cranberry plants.</title>
        <authorList>
            <person name="Sarrasin M."/>
            <person name="Lang B.F."/>
            <person name="Burger G."/>
        </authorList>
    </citation>
    <scope>NUCLEOTIDE SEQUENCE [LARGE SCALE GENOMIC DNA]</scope>
    <source>
        <strain evidence="2 3">IS7</strain>
    </source>
</reference>